<keyword evidence="3" id="KW-1185">Reference proteome</keyword>
<dbReference type="EMBL" id="SMKW01000004">
    <property type="protein sequence ID" value="TDD55198.1"/>
    <property type="molecule type" value="Genomic_DNA"/>
</dbReference>
<feature type="domain" description="NodB homology" evidence="1">
    <location>
        <begin position="37"/>
        <end position="293"/>
    </location>
</feature>
<dbReference type="InterPro" id="IPR002509">
    <property type="entry name" value="NODB_dom"/>
</dbReference>
<comment type="caution">
    <text evidence="2">The sequence shown here is derived from an EMBL/GenBank/DDBJ whole genome shotgun (WGS) entry which is preliminary data.</text>
</comment>
<dbReference type="Gene3D" id="3.20.20.370">
    <property type="entry name" value="Glycoside hydrolase/deacetylase"/>
    <property type="match status" value="1"/>
</dbReference>
<dbReference type="SUPFAM" id="SSF88713">
    <property type="entry name" value="Glycoside hydrolase/deacetylase"/>
    <property type="match status" value="1"/>
</dbReference>
<dbReference type="GO" id="GO:0016810">
    <property type="term" value="F:hydrolase activity, acting on carbon-nitrogen (but not peptide) bonds"/>
    <property type="evidence" value="ECO:0007669"/>
    <property type="project" value="InterPro"/>
</dbReference>
<dbReference type="Pfam" id="PF01522">
    <property type="entry name" value="Polysacc_deac_1"/>
    <property type="match status" value="1"/>
</dbReference>
<gene>
    <name evidence="2" type="ORF">E1288_05145</name>
</gene>
<dbReference type="InterPro" id="IPR037950">
    <property type="entry name" value="PgdA-like"/>
</dbReference>
<evidence type="ECO:0000313" key="2">
    <source>
        <dbReference type="EMBL" id="TDD55198.1"/>
    </source>
</evidence>
<proteinExistence type="predicted"/>
<dbReference type="PANTHER" id="PTHR47561:SF1">
    <property type="entry name" value="POLYSACCHARIDE DEACETYLASE FAMILY PROTEIN (AFU_ORTHOLOGUE AFUA_6G05030)"/>
    <property type="match status" value="1"/>
</dbReference>
<dbReference type="Proteomes" id="UP000294947">
    <property type="component" value="Unassembled WGS sequence"/>
</dbReference>
<evidence type="ECO:0000313" key="3">
    <source>
        <dbReference type="Proteomes" id="UP000294947"/>
    </source>
</evidence>
<dbReference type="RefSeq" id="WP_132481547.1">
    <property type="nucleotide sequence ID" value="NZ_SMKW01000004.1"/>
</dbReference>
<name>A0A4R4ZA58_9PSEU</name>
<sequence length="293" mass="32164">MATRTWPRGQQCAVAVTVDFDGDLALLSADPSLESREKALSQFRYGATRGVDRLLAMFADLDVPTTWFVPGANAREHRELVERVHAAGHEIGNHGFAHEDFDRLDLAGQLSAVEAGQEALAGIIGARPRGFRVPQGDFARGLPEALAAAGIDWSSSWRGDDLPYVHPAGPVEIPLHHELEDAPYFVFNLDPPMPAGQCRIAGYADVLDNWWREFQAYHRFGLCYVLRLHPEVSGTPGRIGLVRELLGRIRATGGAWFATGSEIADWWRENHPVNEPGHPADVFARLTGGDSDS</sequence>
<accession>A0A4R4ZA58</accession>
<reference evidence="2 3" key="1">
    <citation type="submission" date="2019-03" db="EMBL/GenBank/DDBJ databases">
        <title>Draft genome sequences of novel Actinobacteria.</title>
        <authorList>
            <person name="Sahin N."/>
            <person name="Ay H."/>
            <person name="Saygin H."/>
        </authorList>
    </citation>
    <scope>NUCLEOTIDE SEQUENCE [LARGE SCALE GENOMIC DNA]</scope>
    <source>
        <strain evidence="2 3">7K502</strain>
    </source>
</reference>
<dbReference type="AlphaFoldDB" id="A0A4R4ZA58"/>
<evidence type="ECO:0000259" key="1">
    <source>
        <dbReference type="PROSITE" id="PS51677"/>
    </source>
</evidence>
<organism evidence="2 3">
    <name type="scientific">Saccharopolyspora elongata</name>
    <dbReference type="NCBI Taxonomy" id="2530387"/>
    <lineage>
        <taxon>Bacteria</taxon>
        <taxon>Bacillati</taxon>
        <taxon>Actinomycetota</taxon>
        <taxon>Actinomycetes</taxon>
        <taxon>Pseudonocardiales</taxon>
        <taxon>Pseudonocardiaceae</taxon>
        <taxon>Saccharopolyspora</taxon>
    </lineage>
</organism>
<dbReference type="OrthoDB" id="9784220at2"/>
<protein>
    <submittedName>
        <fullName evidence="2">Polysaccharide deacetylase</fullName>
    </submittedName>
</protein>
<dbReference type="PROSITE" id="PS51677">
    <property type="entry name" value="NODB"/>
    <property type="match status" value="1"/>
</dbReference>
<dbReference type="GO" id="GO:0005975">
    <property type="term" value="P:carbohydrate metabolic process"/>
    <property type="evidence" value="ECO:0007669"/>
    <property type="project" value="InterPro"/>
</dbReference>
<dbReference type="PANTHER" id="PTHR47561">
    <property type="entry name" value="POLYSACCHARIDE DEACETYLASE FAMILY PROTEIN (AFU_ORTHOLOGUE AFUA_6G05030)"/>
    <property type="match status" value="1"/>
</dbReference>
<dbReference type="InterPro" id="IPR011330">
    <property type="entry name" value="Glyco_hydro/deAcase_b/a-brl"/>
</dbReference>
<dbReference type="CDD" id="cd10938">
    <property type="entry name" value="CE4_HpPgdA_like"/>
    <property type="match status" value="1"/>
</dbReference>